<dbReference type="PANTHER" id="PTHR43790:SF3">
    <property type="entry name" value="D-ALLOSE IMPORT ATP-BINDING PROTEIN ALSA-RELATED"/>
    <property type="match status" value="1"/>
</dbReference>
<evidence type="ECO:0000313" key="11">
    <source>
        <dbReference type="Proteomes" id="UP001314681"/>
    </source>
</evidence>
<keyword evidence="4" id="KW-0677">Repeat</keyword>
<dbReference type="InterPro" id="IPR027417">
    <property type="entry name" value="P-loop_NTPase"/>
</dbReference>
<evidence type="ECO:0000256" key="4">
    <source>
        <dbReference type="ARBA" id="ARBA00022737"/>
    </source>
</evidence>
<evidence type="ECO:0000256" key="7">
    <source>
        <dbReference type="ARBA" id="ARBA00022967"/>
    </source>
</evidence>
<keyword evidence="1" id="KW-0813">Transport</keyword>
<keyword evidence="2" id="KW-1003">Cell membrane</keyword>
<feature type="domain" description="ABC transporter" evidence="9">
    <location>
        <begin position="253"/>
        <end position="497"/>
    </location>
</feature>
<evidence type="ECO:0000256" key="2">
    <source>
        <dbReference type="ARBA" id="ARBA00022475"/>
    </source>
</evidence>
<accession>A0ABS6K377</accession>
<gene>
    <name evidence="10" type="ORF">KTH90_02960</name>
</gene>
<evidence type="ECO:0000256" key="8">
    <source>
        <dbReference type="ARBA" id="ARBA00023136"/>
    </source>
</evidence>
<dbReference type="PANTHER" id="PTHR43790">
    <property type="entry name" value="CARBOHYDRATE TRANSPORT ATP-BINDING PROTEIN MG119-RELATED"/>
    <property type="match status" value="1"/>
</dbReference>
<evidence type="ECO:0000256" key="5">
    <source>
        <dbReference type="ARBA" id="ARBA00022741"/>
    </source>
</evidence>
<evidence type="ECO:0000259" key="9">
    <source>
        <dbReference type="PROSITE" id="PS50893"/>
    </source>
</evidence>
<sequence>MSSVFLKMTGIHKSFGGVPALEGVDFELYPGEVHALLGENGAGKSTLMKCLAGIYTVDSGKIVFEDQEIKIHSVQDSIRLGISFIHQELALAEQLTVAENIFMGCEPVKKTGLLDSRKMHEMADKLLKQVDAGFSTYVKARELGTAQKQLVEIAKALRIHSNIIVMDEPTAALSQREVESLFRLIRNLKRQRIAVIYISHRMEEISEICDRITVLRDGKNVDTMNAVAIDQDRLIQKMVGHKLIDYYVKTEHPQGDIVLKVEHLTRKDRRVEDVSFYLKKGEILGFSGIVGAGRTELMQVLFGIAPFGEGKIEIDGRQIRISAPKDAMASGIGLVPEDRKLQGLILRHSVSFNITLGILRKFIHFPFVNLELEQELAEKYIHTLDIKADSGKQHVINLSGGNQQKVVLSKWLAISPSILILDEPTRGIDVGAKAEIYALMDQLVKNGVSIIMVSSEMPEVINMCDRVYVMRAGRIVACMEQKELDQEELLRCALGVKKDEE</sequence>
<dbReference type="InterPro" id="IPR003439">
    <property type="entry name" value="ABC_transporter-like_ATP-bd"/>
</dbReference>
<dbReference type="PROSITE" id="PS50893">
    <property type="entry name" value="ABC_TRANSPORTER_2"/>
    <property type="match status" value="2"/>
</dbReference>
<evidence type="ECO:0000256" key="1">
    <source>
        <dbReference type="ARBA" id="ARBA00022448"/>
    </source>
</evidence>
<dbReference type="SMART" id="SM00382">
    <property type="entry name" value="AAA"/>
    <property type="match status" value="2"/>
</dbReference>
<keyword evidence="11" id="KW-1185">Reference proteome</keyword>
<dbReference type="CDD" id="cd03215">
    <property type="entry name" value="ABC_Carb_Monos_II"/>
    <property type="match status" value="1"/>
</dbReference>
<dbReference type="GO" id="GO:0005524">
    <property type="term" value="F:ATP binding"/>
    <property type="evidence" value="ECO:0007669"/>
    <property type="project" value="UniProtKB-KW"/>
</dbReference>
<evidence type="ECO:0000256" key="6">
    <source>
        <dbReference type="ARBA" id="ARBA00022840"/>
    </source>
</evidence>
<protein>
    <submittedName>
        <fullName evidence="10">Sugar ABC transporter ATP-binding protein</fullName>
    </submittedName>
</protein>
<dbReference type="CDD" id="cd03216">
    <property type="entry name" value="ABC_Carb_Monos_I"/>
    <property type="match status" value="1"/>
</dbReference>
<evidence type="ECO:0000256" key="3">
    <source>
        <dbReference type="ARBA" id="ARBA00022597"/>
    </source>
</evidence>
<dbReference type="Gene3D" id="3.40.50.300">
    <property type="entry name" value="P-loop containing nucleotide triphosphate hydrolases"/>
    <property type="match status" value="2"/>
</dbReference>
<dbReference type="Pfam" id="PF00005">
    <property type="entry name" value="ABC_tran"/>
    <property type="match status" value="2"/>
</dbReference>
<dbReference type="SUPFAM" id="SSF52540">
    <property type="entry name" value="P-loop containing nucleoside triphosphate hydrolases"/>
    <property type="match status" value="2"/>
</dbReference>
<keyword evidence="5" id="KW-0547">Nucleotide-binding</keyword>
<keyword evidence="7" id="KW-1278">Translocase</keyword>
<keyword evidence="3" id="KW-0762">Sugar transport</keyword>
<dbReference type="InterPro" id="IPR017871">
    <property type="entry name" value="ABC_transporter-like_CS"/>
</dbReference>
<keyword evidence="6 10" id="KW-0067">ATP-binding</keyword>
<reference evidence="10 11" key="1">
    <citation type="submission" date="2021-06" db="EMBL/GenBank/DDBJ databases">
        <title>Description of novel taxa of the family Lachnospiraceae.</title>
        <authorList>
            <person name="Chaplin A.V."/>
            <person name="Sokolova S.R."/>
            <person name="Pikina A.P."/>
            <person name="Korzhanova M."/>
            <person name="Belova V."/>
            <person name="Korostin D."/>
            <person name="Efimov B.A."/>
        </authorList>
    </citation>
    <scope>NUCLEOTIDE SEQUENCE [LARGE SCALE GENOMIC DNA]</scope>
    <source>
        <strain evidence="10 11">ASD4241</strain>
    </source>
</reference>
<dbReference type="InterPro" id="IPR003593">
    <property type="entry name" value="AAA+_ATPase"/>
</dbReference>
<name>A0ABS6K377_9FIRM</name>
<comment type="caution">
    <text evidence="10">The sequence shown here is derived from an EMBL/GenBank/DDBJ whole genome shotgun (WGS) entry which is preliminary data.</text>
</comment>
<dbReference type="RefSeq" id="WP_158355485.1">
    <property type="nucleotide sequence ID" value="NZ_JAHQCX010000002.1"/>
</dbReference>
<feature type="domain" description="ABC transporter" evidence="9">
    <location>
        <begin position="6"/>
        <end position="242"/>
    </location>
</feature>
<evidence type="ECO:0000313" key="10">
    <source>
        <dbReference type="EMBL" id="MBU9724969.1"/>
    </source>
</evidence>
<keyword evidence="8" id="KW-0472">Membrane</keyword>
<dbReference type="Proteomes" id="UP001314681">
    <property type="component" value="Unassembled WGS sequence"/>
</dbReference>
<dbReference type="PROSITE" id="PS00211">
    <property type="entry name" value="ABC_TRANSPORTER_1"/>
    <property type="match status" value="1"/>
</dbReference>
<dbReference type="InterPro" id="IPR050107">
    <property type="entry name" value="ABC_carbohydrate_import_ATPase"/>
</dbReference>
<organism evidence="10 11">
    <name type="scientific">Diplocloster modestus</name>
    <dbReference type="NCBI Taxonomy" id="2850322"/>
    <lineage>
        <taxon>Bacteria</taxon>
        <taxon>Bacillati</taxon>
        <taxon>Bacillota</taxon>
        <taxon>Clostridia</taxon>
        <taxon>Lachnospirales</taxon>
        <taxon>Lachnospiraceae</taxon>
        <taxon>Diplocloster</taxon>
    </lineage>
</organism>
<proteinExistence type="predicted"/>
<dbReference type="EMBL" id="JAHQCX010000002">
    <property type="protein sequence ID" value="MBU9724969.1"/>
    <property type="molecule type" value="Genomic_DNA"/>
</dbReference>